<organism evidence="1">
    <name type="scientific">viral metagenome</name>
    <dbReference type="NCBI Taxonomy" id="1070528"/>
    <lineage>
        <taxon>unclassified sequences</taxon>
        <taxon>metagenomes</taxon>
        <taxon>organismal metagenomes</taxon>
    </lineage>
</organism>
<dbReference type="EMBL" id="MT141339">
    <property type="protein sequence ID" value="QJA58803.1"/>
    <property type="molecule type" value="Genomic_DNA"/>
</dbReference>
<proteinExistence type="predicted"/>
<accession>A0A6M3IMX7</accession>
<sequence>MVKYGSMDEVFNYIRSKEEVSEYFLVSERGDQLGYILTRAAPPREKRLVRAHTKLDLRKRATYV</sequence>
<protein>
    <submittedName>
        <fullName evidence="1">Uncharacterized protein</fullName>
    </submittedName>
</protein>
<dbReference type="AlphaFoldDB" id="A0A6M3IMX7"/>
<name>A0A6M3IMX7_9ZZZZ</name>
<evidence type="ECO:0000313" key="1">
    <source>
        <dbReference type="EMBL" id="QJA58803.1"/>
    </source>
</evidence>
<gene>
    <name evidence="2" type="ORF">MM171B01602_0012</name>
    <name evidence="1" type="ORF">MM415B01406_0025</name>
</gene>
<evidence type="ECO:0000313" key="2">
    <source>
        <dbReference type="EMBL" id="QJB01983.1"/>
    </source>
</evidence>
<dbReference type="EMBL" id="MT143749">
    <property type="protein sequence ID" value="QJB01983.1"/>
    <property type="molecule type" value="Genomic_DNA"/>
</dbReference>
<reference evidence="1" key="1">
    <citation type="submission" date="2020-03" db="EMBL/GenBank/DDBJ databases">
        <title>The deep terrestrial virosphere.</title>
        <authorList>
            <person name="Holmfeldt K."/>
            <person name="Nilsson E."/>
            <person name="Simone D."/>
            <person name="Lopez-Fernandez M."/>
            <person name="Wu X."/>
            <person name="de Brujin I."/>
            <person name="Lundin D."/>
            <person name="Andersson A."/>
            <person name="Bertilsson S."/>
            <person name="Dopson M."/>
        </authorList>
    </citation>
    <scope>NUCLEOTIDE SEQUENCE</scope>
    <source>
        <strain evidence="2">MM171B01602</strain>
        <strain evidence="1">MM415B01406</strain>
    </source>
</reference>